<keyword evidence="6 11" id="KW-0812">Transmembrane</keyword>
<dbReference type="InterPro" id="IPR050428">
    <property type="entry name" value="TCS_sensor_his_kinase"/>
</dbReference>
<dbReference type="EMBL" id="JBEZFP010000134">
    <property type="protein sequence ID" value="MEU8138683.1"/>
    <property type="molecule type" value="Genomic_DNA"/>
</dbReference>
<dbReference type="Pfam" id="PF02518">
    <property type="entry name" value="HATPase_c"/>
    <property type="match status" value="1"/>
</dbReference>
<feature type="domain" description="HAMP" evidence="13">
    <location>
        <begin position="207"/>
        <end position="260"/>
    </location>
</feature>
<evidence type="ECO:0000256" key="2">
    <source>
        <dbReference type="ARBA" id="ARBA00004236"/>
    </source>
</evidence>
<dbReference type="InterPro" id="IPR003660">
    <property type="entry name" value="HAMP_dom"/>
</dbReference>
<dbReference type="PANTHER" id="PTHR45436:SF5">
    <property type="entry name" value="SENSOR HISTIDINE KINASE TRCS"/>
    <property type="match status" value="1"/>
</dbReference>
<dbReference type="InterPro" id="IPR004358">
    <property type="entry name" value="Sig_transdc_His_kin-like_C"/>
</dbReference>
<dbReference type="SUPFAM" id="SSF55874">
    <property type="entry name" value="ATPase domain of HSP90 chaperone/DNA topoisomerase II/histidine kinase"/>
    <property type="match status" value="1"/>
</dbReference>
<dbReference type="InterPro" id="IPR036890">
    <property type="entry name" value="HATPase_C_sf"/>
</dbReference>
<evidence type="ECO:0000256" key="9">
    <source>
        <dbReference type="ARBA" id="ARBA00023012"/>
    </source>
</evidence>
<evidence type="ECO:0000256" key="5">
    <source>
        <dbReference type="ARBA" id="ARBA00022679"/>
    </source>
</evidence>
<evidence type="ECO:0000256" key="10">
    <source>
        <dbReference type="ARBA" id="ARBA00023136"/>
    </source>
</evidence>
<evidence type="ECO:0000256" key="1">
    <source>
        <dbReference type="ARBA" id="ARBA00000085"/>
    </source>
</evidence>
<dbReference type="Pfam" id="PF00672">
    <property type="entry name" value="HAMP"/>
    <property type="match status" value="1"/>
</dbReference>
<dbReference type="CDD" id="cd00075">
    <property type="entry name" value="HATPase"/>
    <property type="match status" value="1"/>
</dbReference>
<comment type="catalytic activity">
    <reaction evidence="1">
        <text>ATP + protein L-histidine = ADP + protein N-phospho-L-histidine.</text>
        <dbReference type="EC" id="2.7.13.3"/>
    </reaction>
</comment>
<evidence type="ECO:0000313" key="14">
    <source>
        <dbReference type="EMBL" id="MEU8138683.1"/>
    </source>
</evidence>
<feature type="transmembrane region" description="Helical" evidence="11">
    <location>
        <begin position="12"/>
        <end position="34"/>
    </location>
</feature>
<comment type="subcellular location">
    <subcellularLocation>
        <location evidence="2">Cell membrane</location>
    </subcellularLocation>
</comment>
<dbReference type="PROSITE" id="PS50109">
    <property type="entry name" value="HIS_KIN"/>
    <property type="match status" value="1"/>
</dbReference>
<dbReference type="SUPFAM" id="SSF47384">
    <property type="entry name" value="Homodimeric domain of signal transducing histidine kinase"/>
    <property type="match status" value="1"/>
</dbReference>
<keyword evidence="15" id="KW-1185">Reference proteome</keyword>
<keyword evidence="5" id="KW-0808">Transferase</keyword>
<organism evidence="14 15">
    <name type="scientific">Streptodolium elevatio</name>
    <dbReference type="NCBI Taxonomy" id="3157996"/>
    <lineage>
        <taxon>Bacteria</taxon>
        <taxon>Bacillati</taxon>
        <taxon>Actinomycetota</taxon>
        <taxon>Actinomycetes</taxon>
        <taxon>Kitasatosporales</taxon>
        <taxon>Streptomycetaceae</taxon>
        <taxon>Streptodolium</taxon>
    </lineage>
</organism>
<comment type="caution">
    <text evidence="14">The sequence shown here is derived from an EMBL/GenBank/DDBJ whole genome shotgun (WGS) entry which is preliminary data.</text>
</comment>
<evidence type="ECO:0000256" key="11">
    <source>
        <dbReference type="SAM" id="Phobius"/>
    </source>
</evidence>
<dbReference type="SMART" id="SM00388">
    <property type="entry name" value="HisKA"/>
    <property type="match status" value="1"/>
</dbReference>
<dbReference type="GO" id="GO:0016301">
    <property type="term" value="F:kinase activity"/>
    <property type="evidence" value="ECO:0007669"/>
    <property type="project" value="UniProtKB-KW"/>
</dbReference>
<evidence type="ECO:0000256" key="7">
    <source>
        <dbReference type="ARBA" id="ARBA00022777"/>
    </source>
</evidence>
<dbReference type="PROSITE" id="PS50885">
    <property type="entry name" value="HAMP"/>
    <property type="match status" value="1"/>
</dbReference>
<keyword evidence="4" id="KW-0597">Phosphoprotein</keyword>
<feature type="domain" description="Histidine kinase" evidence="12">
    <location>
        <begin position="268"/>
        <end position="480"/>
    </location>
</feature>
<dbReference type="InterPro" id="IPR036097">
    <property type="entry name" value="HisK_dim/P_sf"/>
</dbReference>
<dbReference type="Gene3D" id="3.30.565.10">
    <property type="entry name" value="Histidine kinase-like ATPase, C-terminal domain"/>
    <property type="match status" value="1"/>
</dbReference>
<keyword evidence="9" id="KW-0902">Two-component regulatory system</keyword>
<dbReference type="CDD" id="cd06225">
    <property type="entry name" value="HAMP"/>
    <property type="match status" value="1"/>
</dbReference>
<name>A0ABV3DSG1_9ACTN</name>
<evidence type="ECO:0000256" key="6">
    <source>
        <dbReference type="ARBA" id="ARBA00022692"/>
    </source>
</evidence>
<dbReference type="SMART" id="SM00387">
    <property type="entry name" value="HATPase_c"/>
    <property type="match status" value="1"/>
</dbReference>
<evidence type="ECO:0000256" key="4">
    <source>
        <dbReference type="ARBA" id="ARBA00022553"/>
    </source>
</evidence>
<dbReference type="SMART" id="SM00304">
    <property type="entry name" value="HAMP"/>
    <property type="match status" value="1"/>
</dbReference>
<evidence type="ECO:0000259" key="13">
    <source>
        <dbReference type="PROSITE" id="PS50885"/>
    </source>
</evidence>
<evidence type="ECO:0000313" key="15">
    <source>
        <dbReference type="Proteomes" id="UP001551482"/>
    </source>
</evidence>
<dbReference type="Gene3D" id="1.10.287.130">
    <property type="match status" value="1"/>
</dbReference>
<sequence length="486" mass="52295">MKRRLPLRARLAMMTASAVAIAIIGAAIACWFLTRDQLMHQMDEGLKLTRVGVGPELSRLIYKPAGCTFEQDVTRSPAPWLLDENNKMARAPEIRQYLMADGTVCTDPSSYRVPVSQADIDVAQGKSREALHTATAEDGTRVRVLTRSAPQGELQPDGPAPMPFTATSVARPLTEIDESLKNLGILLGIVSGIGILGAATTGVLVARAALKPVDKFTDVVEHIARTEDLDTTIPVEGKDEIARLGTSFNAMTSALKASRERQQRLIADAGHELRTPLTSLRTNTDLLLLSEEQNRPLPTSDKQRLLRNVRGQLRELSGLVIDLLELARPDRARNAPTSGVAALHTAVGNAVERARLRGPEVEFAVDLEPWHVRGEEQELERAVLNLLDNAVKFGPPDGVIDVNLRDGELTVRDHGPGIDPADAPYVFERFWRSTSARALPGSGLGLAIVARTVAESGGTVGLEPAEGGGTLARVRLPGTGRAPGQA</sequence>
<dbReference type="RefSeq" id="WP_358362318.1">
    <property type="nucleotide sequence ID" value="NZ_JBEZFP010000134.1"/>
</dbReference>
<dbReference type="CDD" id="cd00082">
    <property type="entry name" value="HisKA"/>
    <property type="match status" value="1"/>
</dbReference>
<dbReference type="InterPro" id="IPR005467">
    <property type="entry name" value="His_kinase_dom"/>
</dbReference>
<accession>A0ABV3DSG1</accession>
<dbReference type="Pfam" id="PF00512">
    <property type="entry name" value="HisKA"/>
    <property type="match status" value="1"/>
</dbReference>
<evidence type="ECO:0000256" key="8">
    <source>
        <dbReference type="ARBA" id="ARBA00022989"/>
    </source>
</evidence>
<reference evidence="14 15" key="1">
    <citation type="submission" date="2024-06" db="EMBL/GenBank/DDBJ databases">
        <title>The Natural Products Discovery Center: Release of the First 8490 Sequenced Strains for Exploring Actinobacteria Biosynthetic Diversity.</title>
        <authorList>
            <person name="Kalkreuter E."/>
            <person name="Kautsar S.A."/>
            <person name="Yang D."/>
            <person name="Bader C.D."/>
            <person name="Teijaro C.N."/>
            <person name="Fluegel L."/>
            <person name="Davis C.M."/>
            <person name="Simpson J.R."/>
            <person name="Lauterbach L."/>
            <person name="Steele A.D."/>
            <person name="Gui C."/>
            <person name="Meng S."/>
            <person name="Li G."/>
            <person name="Viehrig K."/>
            <person name="Ye F."/>
            <person name="Su P."/>
            <person name="Kiefer A.F."/>
            <person name="Nichols A."/>
            <person name="Cepeda A.J."/>
            <person name="Yan W."/>
            <person name="Fan B."/>
            <person name="Jiang Y."/>
            <person name="Adhikari A."/>
            <person name="Zheng C.-J."/>
            <person name="Schuster L."/>
            <person name="Cowan T.M."/>
            <person name="Smanski M.J."/>
            <person name="Chevrette M.G."/>
            <person name="De Carvalho L.P.S."/>
            <person name="Shen B."/>
        </authorList>
    </citation>
    <scope>NUCLEOTIDE SEQUENCE [LARGE SCALE GENOMIC DNA]</scope>
    <source>
        <strain evidence="14 15">NPDC048946</strain>
    </source>
</reference>
<dbReference type="PRINTS" id="PR00344">
    <property type="entry name" value="BCTRLSENSOR"/>
</dbReference>
<keyword evidence="10 11" id="KW-0472">Membrane</keyword>
<gene>
    <name evidence="14" type="ORF">AB0C36_34940</name>
</gene>
<dbReference type="SUPFAM" id="SSF158472">
    <property type="entry name" value="HAMP domain-like"/>
    <property type="match status" value="1"/>
</dbReference>
<dbReference type="InterPro" id="IPR003594">
    <property type="entry name" value="HATPase_dom"/>
</dbReference>
<dbReference type="Proteomes" id="UP001551482">
    <property type="component" value="Unassembled WGS sequence"/>
</dbReference>
<evidence type="ECO:0000256" key="3">
    <source>
        <dbReference type="ARBA" id="ARBA00012438"/>
    </source>
</evidence>
<dbReference type="EC" id="2.7.13.3" evidence="3"/>
<keyword evidence="8 11" id="KW-1133">Transmembrane helix</keyword>
<evidence type="ECO:0000259" key="12">
    <source>
        <dbReference type="PROSITE" id="PS50109"/>
    </source>
</evidence>
<protein>
    <recommendedName>
        <fullName evidence="3">histidine kinase</fullName>
        <ecNumber evidence="3">2.7.13.3</ecNumber>
    </recommendedName>
</protein>
<feature type="transmembrane region" description="Helical" evidence="11">
    <location>
        <begin position="183"/>
        <end position="206"/>
    </location>
</feature>
<dbReference type="PANTHER" id="PTHR45436">
    <property type="entry name" value="SENSOR HISTIDINE KINASE YKOH"/>
    <property type="match status" value="1"/>
</dbReference>
<dbReference type="InterPro" id="IPR003661">
    <property type="entry name" value="HisK_dim/P_dom"/>
</dbReference>
<proteinExistence type="predicted"/>
<dbReference type="Gene3D" id="6.10.340.10">
    <property type="match status" value="1"/>
</dbReference>
<dbReference type="PROSITE" id="PS51257">
    <property type="entry name" value="PROKAR_LIPOPROTEIN"/>
    <property type="match status" value="1"/>
</dbReference>
<keyword evidence="7 14" id="KW-0418">Kinase</keyword>